<proteinExistence type="predicted"/>
<comment type="caution">
    <text evidence="1">The sequence shown here is derived from an EMBL/GenBank/DDBJ whole genome shotgun (WGS) entry which is preliminary data.</text>
</comment>
<dbReference type="EMBL" id="CATOUU010000993">
    <property type="protein sequence ID" value="CAI9965651.1"/>
    <property type="molecule type" value="Genomic_DNA"/>
</dbReference>
<gene>
    <name evidence="3" type="ORF">HINF_LOCUS23401</name>
    <name evidence="1" type="ORF">HINF_LOCUS44780</name>
    <name evidence="2" type="ORF">HINF_LOCUS53296</name>
    <name evidence="4" type="ORF">HINF_LOCUS61934</name>
</gene>
<dbReference type="AlphaFoldDB" id="A0AA86QEC1"/>
<dbReference type="EMBL" id="CAXDID020000375">
    <property type="protein sequence ID" value="CAL6083877.1"/>
    <property type="molecule type" value="Genomic_DNA"/>
</dbReference>
<evidence type="ECO:0000313" key="3">
    <source>
        <dbReference type="EMBL" id="CAL6012647.1"/>
    </source>
</evidence>
<sequence length="209" mass="24799">MSKDNKYPSIQTFNSFKIRQTSQITIAEITQQLSQCHTVSQLKSVHRVNNSCLVKFTTKSWDDALIELQQLSDLQEIQVFILFKQTYAEVNGQNQHKLALRTLFIQFYGIIQSLMPQIEFKYSFDDIIEHQLNFYRSDLQQKVKDLKQQQQIQFTQSQNDIPRLKFKKQKLCDYVIINEEKDNEIIGFYGVKYDQLTEKLIEKLTDEIK</sequence>
<name>A0AA86QEC1_9EUKA</name>
<protein>
    <submittedName>
        <fullName evidence="3">Hypothetical_protein</fullName>
    </submittedName>
</protein>
<evidence type="ECO:0000313" key="4">
    <source>
        <dbReference type="EMBL" id="CAL6083877.1"/>
    </source>
</evidence>
<dbReference type="EMBL" id="CATOUU010000884">
    <property type="protein sequence ID" value="CAI9957135.1"/>
    <property type="molecule type" value="Genomic_DNA"/>
</dbReference>
<accession>A0AA86QEC1</accession>
<keyword evidence="5" id="KW-1185">Reference proteome</keyword>
<organism evidence="1">
    <name type="scientific">Hexamita inflata</name>
    <dbReference type="NCBI Taxonomy" id="28002"/>
    <lineage>
        <taxon>Eukaryota</taxon>
        <taxon>Metamonada</taxon>
        <taxon>Diplomonadida</taxon>
        <taxon>Hexamitidae</taxon>
        <taxon>Hexamitinae</taxon>
        <taxon>Hexamita</taxon>
    </lineage>
</organism>
<dbReference type="EMBL" id="CAXDID020000067">
    <property type="protein sequence ID" value="CAL6012647.1"/>
    <property type="molecule type" value="Genomic_DNA"/>
</dbReference>
<evidence type="ECO:0000313" key="5">
    <source>
        <dbReference type="Proteomes" id="UP001642409"/>
    </source>
</evidence>
<reference evidence="3 5" key="2">
    <citation type="submission" date="2024-07" db="EMBL/GenBank/DDBJ databases">
        <authorList>
            <person name="Akdeniz Z."/>
        </authorList>
    </citation>
    <scope>NUCLEOTIDE SEQUENCE [LARGE SCALE GENOMIC DNA]</scope>
</reference>
<dbReference type="Proteomes" id="UP001642409">
    <property type="component" value="Unassembled WGS sequence"/>
</dbReference>
<evidence type="ECO:0000313" key="1">
    <source>
        <dbReference type="EMBL" id="CAI9957135.1"/>
    </source>
</evidence>
<evidence type="ECO:0000313" key="2">
    <source>
        <dbReference type="EMBL" id="CAI9965651.1"/>
    </source>
</evidence>
<reference evidence="1" key="1">
    <citation type="submission" date="2023-06" db="EMBL/GenBank/DDBJ databases">
        <authorList>
            <person name="Kurt Z."/>
        </authorList>
    </citation>
    <scope>NUCLEOTIDE SEQUENCE</scope>
</reference>